<proteinExistence type="predicted"/>
<dbReference type="Proteomes" id="UP001058974">
    <property type="component" value="Chromosome 5"/>
</dbReference>
<evidence type="ECO:0000256" key="1">
    <source>
        <dbReference type="SAM" id="Coils"/>
    </source>
</evidence>
<feature type="coiled-coil region" evidence="1">
    <location>
        <begin position="103"/>
        <end position="137"/>
    </location>
</feature>
<evidence type="ECO:0000313" key="3">
    <source>
        <dbReference type="Proteomes" id="UP001058974"/>
    </source>
</evidence>
<dbReference type="AlphaFoldDB" id="A0A9D4WVG4"/>
<accession>A0A9D4WVG4</accession>
<organism evidence="2 3">
    <name type="scientific">Pisum sativum</name>
    <name type="common">Garden pea</name>
    <name type="synonym">Lathyrus oleraceus</name>
    <dbReference type="NCBI Taxonomy" id="3888"/>
    <lineage>
        <taxon>Eukaryota</taxon>
        <taxon>Viridiplantae</taxon>
        <taxon>Streptophyta</taxon>
        <taxon>Embryophyta</taxon>
        <taxon>Tracheophyta</taxon>
        <taxon>Spermatophyta</taxon>
        <taxon>Magnoliopsida</taxon>
        <taxon>eudicotyledons</taxon>
        <taxon>Gunneridae</taxon>
        <taxon>Pentapetalae</taxon>
        <taxon>rosids</taxon>
        <taxon>fabids</taxon>
        <taxon>Fabales</taxon>
        <taxon>Fabaceae</taxon>
        <taxon>Papilionoideae</taxon>
        <taxon>50 kb inversion clade</taxon>
        <taxon>NPAAA clade</taxon>
        <taxon>Hologalegina</taxon>
        <taxon>IRL clade</taxon>
        <taxon>Fabeae</taxon>
        <taxon>Lathyrus</taxon>
    </lineage>
</organism>
<sequence length="212" mass="24320">MQHKLKPKCRWKEPKREALERPSQLRLLHVDCYKNQIRITTAKDVSETTPQFCLRNNSNFKDHSNADPVSQAVSRFWGGLRTKSIIQKFSEAVKAAGEFLVRLKEAKEGVITAQNRAMDAEQEAAKAFKQIDTLKKKHEIEISTFNEFIAKSRLPMEAIQPTCNDNAIPIDEDTKEPSLSINKFGPVCNEEEREFAKSKEQSWFSGYDKCNI</sequence>
<dbReference type="EMBL" id="JAMSHJ010000005">
    <property type="protein sequence ID" value="KAI5408483.1"/>
    <property type="molecule type" value="Genomic_DNA"/>
</dbReference>
<gene>
    <name evidence="2" type="ORF">KIW84_054360</name>
</gene>
<comment type="caution">
    <text evidence="2">The sequence shown here is derived from an EMBL/GenBank/DDBJ whole genome shotgun (WGS) entry which is preliminary data.</text>
</comment>
<name>A0A9D4WVG4_PEA</name>
<reference evidence="2 3" key="1">
    <citation type="journal article" date="2022" name="Nat. Genet.">
        <title>Improved pea reference genome and pan-genome highlight genomic features and evolutionary characteristics.</title>
        <authorList>
            <person name="Yang T."/>
            <person name="Liu R."/>
            <person name="Luo Y."/>
            <person name="Hu S."/>
            <person name="Wang D."/>
            <person name="Wang C."/>
            <person name="Pandey M.K."/>
            <person name="Ge S."/>
            <person name="Xu Q."/>
            <person name="Li N."/>
            <person name="Li G."/>
            <person name="Huang Y."/>
            <person name="Saxena R.K."/>
            <person name="Ji Y."/>
            <person name="Li M."/>
            <person name="Yan X."/>
            <person name="He Y."/>
            <person name="Liu Y."/>
            <person name="Wang X."/>
            <person name="Xiang C."/>
            <person name="Varshney R.K."/>
            <person name="Ding H."/>
            <person name="Gao S."/>
            <person name="Zong X."/>
        </authorList>
    </citation>
    <scope>NUCLEOTIDE SEQUENCE [LARGE SCALE GENOMIC DNA]</scope>
    <source>
        <strain evidence="2 3">cv. Zhongwan 6</strain>
    </source>
</reference>
<protein>
    <submittedName>
        <fullName evidence="2">Uncharacterized protein</fullName>
    </submittedName>
</protein>
<dbReference type="Gramene" id="Psat05G0436000-T1">
    <property type="protein sequence ID" value="KAI5408483.1"/>
    <property type="gene ID" value="KIW84_054360"/>
</dbReference>
<evidence type="ECO:0000313" key="2">
    <source>
        <dbReference type="EMBL" id="KAI5408483.1"/>
    </source>
</evidence>
<keyword evidence="1" id="KW-0175">Coiled coil</keyword>
<keyword evidence="3" id="KW-1185">Reference proteome</keyword>